<dbReference type="InterPro" id="IPR036237">
    <property type="entry name" value="Xyl_isomerase-like_sf"/>
</dbReference>
<dbReference type="InterPro" id="IPR013022">
    <property type="entry name" value="Xyl_isomerase-like_TIM-brl"/>
</dbReference>
<dbReference type="EMBL" id="FONL01000001">
    <property type="protein sequence ID" value="SFE09668.1"/>
    <property type="molecule type" value="Genomic_DNA"/>
</dbReference>
<keyword evidence="2" id="KW-0413">Isomerase</keyword>
<dbReference type="SUPFAM" id="SSF51658">
    <property type="entry name" value="Xylose isomerase-like"/>
    <property type="match status" value="1"/>
</dbReference>
<organism evidence="2 3">
    <name type="scientific">Succiniclasticum ruminis DSM 9236</name>
    <dbReference type="NCBI Taxonomy" id="1123323"/>
    <lineage>
        <taxon>Bacteria</taxon>
        <taxon>Bacillati</taxon>
        <taxon>Bacillota</taxon>
        <taxon>Negativicutes</taxon>
        <taxon>Acidaminococcales</taxon>
        <taxon>Acidaminococcaceae</taxon>
        <taxon>Succiniclasticum</taxon>
    </lineage>
</organism>
<keyword evidence="3" id="KW-1185">Reference proteome</keyword>
<protein>
    <submittedName>
        <fullName evidence="2">Xylose isomerase-like TIM barrel</fullName>
    </submittedName>
</protein>
<proteinExistence type="predicted"/>
<evidence type="ECO:0000313" key="3">
    <source>
        <dbReference type="Proteomes" id="UP000198896"/>
    </source>
</evidence>
<dbReference type="Proteomes" id="UP000198896">
    <property type="component" value="Unassembled WGS sequence"/>
</dbReference>
<dbReference type="Gene3D" id="3.20.20.150">
    <property type="entry name" value="Divalent-metal-dependent TIM barrel enzymes"/>
    <property type="match status" value="1"/>
</dbReference>
<dbReference type="AlphaFoldDB" id="A0A1I1XSQ4"/>
<feature type="domain" description="Xylose isomerase-like TIM barrel" evidence="1">
    <location>
        <begin position="93"/>
        <end position="240"/>
    </location>
</feature>
<accession>A0A1I1XSQ4</accession>
<sequence length="316" mass="36745">MVQLFNFCVYHDYVKQLEETGKTLPEYVKHLGLDGIEHLIYGKETPEPAFKDSSVGVHLAYWPYWVGFWKNNKSRLKREFKSAKARNDCYFGALNKDEWLSVIQQHLIAAAAVKPEYMVWHVSEADVQETYTFDFQYSDLEVLEAAADVFNSVSMAVPSHITVLFENLWWPGLRLTEPENVKFFFERIQRKNVGIMLDTGHLMNTNPDLKDEEEAADYVCRTVENLGELAGLIKGIHLSCSLSGAYQKSLVHEYDRRTTFADMYKHIVQIDQHQPFRTKAARRILDFIQPKYITHEMIYSSLTELEEKLKIQLSNC</sequence>
<name>A0A1I1XSQ4_9FIRM</name>
<dbReference type="RefSeq" id="WP_093912551.1">
    <property type="nucleotide sequence ID" value="NZ_FONL01000001.1"/>
</dbReference>
<dbReference type="Pfam" id="PF01261">
    <property type="entry name" value="AP_endonuc_2"/>
    <property type="match status" value="1"/>
</dbReference>
<evidence type="ECO:0000259" key="1">
    <source>
        <dbReference type="Pfam" id="PF01261"/>
    </source>
</evidence>
<dbReference type="OrthoDB" id="6253202at2"/>
<reference evidence="2 3" key="1">
    <citation type="submission" date="2016-10" db="EMBL/GenBank/DDBJ databases">
        <authorList>
            <person name="de Groot N.N."/>
        </authorList>
    </citation>
    <scope>NUCLEOTIDE SEQUENCE [LARGE SCALE GENOMIC DNA]</scope>
    <source>
        <strain evidence="2 3">DSM 9236</strain>
    </source>
</reference>
<dbReference type="STRING" id="1123323.SAMN05216245_101379"/>
<evidence type="ECO:0000313" key="2">
    <source>
        <dbReference type="EMBL" id="SFE09668.1"/>
    </source>
</evidence>
<dbReference type="GO" id="GO:0016853">
    <property type="term" value="F:isomerase activity"/>
    <property type="evidence" value="ECO:0007669"/>
    <property type="project" value="UniProtKB-KW"/>
</dbReference>
<gene>
    <name evidence="2" type="ORF">SAMN05216245_101379</name>
</gene>